<keyword evidence="2" id="KW-1185">Reference proteome</keyword>
<sequence>MKRLDMVGFPRLRRAAALLRSVVSSLLARLRRLLGRQIGRRFLGCAASSRGAVQPSGWPGVRVDFIRVRDMEASSSDVRSVLCMRRSFGGGGVRVAHCSDIFALQNLGSETPVNAPSRPLTRARYSATRYCRAGDSGLSGGAVGARRALAQTARPLFLAATSPGRVCSILSHPVTLGNNKGAIHFCRRARMRDTALYVNLTGPRYLGVSFFQRNSSSESLSKTGTILPSAYGDSTPISPTPWVNGRQRDQIRIQLIPLQPALQLLNAKSIHRLNTSWHALERQTIQGNILSIRDEPMTR</sequence>
<dbReference type="EMBL" id="JARJCM010000397">
    <property type="protein sequence ID" value="KAJ7017547.1"/>
    <property type="molecule type" value="Genomic_DNA"/>
</dbReference>
<dbReference type="Proteomes" id="UP001218188">
    <property type="component" value="Unassembled WGS sequence"/>
</dbReference>
<gene>
    <name evidence="1" type="ORF">C8F04DRAFT_1243995</name>
</gene>
<organism evidence="1 2">
    <name type="scientific">Mycena alexandri</name>
    <dbReference type="NCBI Taxonomy" id="1745969"/>
    <lineage>
        <taxon>Eukaryota</taxon>
        <taxon>Fungi</taxon>
        <taxon>Dikarya</taxon>
        <taxon>Basidiomycota</taxon>
        <taxon>Agaricomycotina</taxon>
        <taxon>Agaricomycetes</taxon>
        <taxon>Agaricomycetidae</taxon>
        <taxon>Agaricales</taxon>
        <taxon>Marasmiineae</taxon>
        <taxon>Mycenaceae</taxon>
        <taxon>Mycena</taxon>
    </lineage>
</organism>
<proteinExistence type="predicted"/>
<protein>
    <submittedName>
        <fullName evidence="1">Uncharacterized protein</fullName>
    </submittedName>
</protein>
<comment type="caution">
    <text evidence="1">The sequence shown here is derived from an EMBL/GenBank/DDBJ whole genome shotgun (WGS) entry which is preliminary data.</text>
</comment>
<reference evidence="1" key="1">
    <citation type="submission" date="2023-03" db="EMBL/GenBank/DDBJ databases">
        <title>Massive genome expansion in bonnet fungi (Mycena s.s.) driven by repeated elements and novel gene families across ecological guilds.</title>
        <authorList>
            <consortium name="Lawrence Berkeley National Laboratory"/>
            <person name="Harder C.B."/>
            <person name="Miyauchi S."/>
            <person name="Viragh M."/>
            <person name="Kuo A."/>
            <person name="Thoen E."/>
            <person name="Andreopoulos B."/>
            <person name="Lu D."/>
            <person name="Skrede I."/>
            <person name="Drula E."/>
            <person name="Henrissat B."/>
            <person name="Morin E."/>
            <person name="Kohler A."/>
            <person name="Barry K."/>
            <person name="LaButti K."/>
            <person name="Morin E."/>
            <person name="Salamov A."/>
            <person name="Lipzen A."/>
            <person name="Mereny Z."/>
            <person name="Hegedus B."/>
            <person name="Baldrian P."/>
            <person name="Stursova M."/>
            <person name="Weitz H."/>
            <person name="Taylor A."/>
            <person name="Grigoriev I.V."/>
            <person name="Nagy L.G."/>
            <person name="Martin F."/>
            <person name="Kauserud H."/>
        </authorList>
    </citation>
    <scope>NUCLEOTIDE SEQUENCE</scope>
    <source>
        <strain evidence="1">CBHHK200</strain>
    </source>
</reference>
<evidence type="ECO:0000313" key="2">
    <source>
        <dbReference type="Proteomes" id="UP001218188"/>
    </source>
</evidence>
<dbReference type="AlphaFoldDB" id="A0AAD6S285"/>
<name>A0AAD6S285_9AGAR</name>
<accession>A0AAD6S285</accession>
<evidence type="ECO:0000313" key="1">
    <source>
        <dbReference type="EMBL" id="KAJ7017547.1"/>
    </source>
</evidence>